<evidence type="ECO:0000313" key="3">
    <source>
        <dbReference type="Proteomes" id="UP000022611"/>
    </source>
</evidence>
<dbReference type="AlphaFoldDB" id="A0A010TDS5"/>
<protein>
    <submittedName>
        <fullName evidence="2">Uncharacterized protein</fullName>
    </submittedName>
</protein>
<dbReference type="RefSeq" id="WP_019691536.1">
    <property type="nucleotide sequence ID" value="NZ_AFOY02000008.1"/>
</dbReference>
<dbReference type="EMBL" id="AFOY02000008">
    <property type="protein sequence ID" value="EXF95367.1"/>
    <property type="molecule type" value="Genomic_DNA"/>
</dbReference>
<reference evidence="2 3" key="1">
    <citation type="journal article" date="2011" name="J. Bacteriol.">
        <title>Draft genome sequence of the polycyclic aromatic hydrocarbon-degrading, genetically engineered bioluminescent bioreporter Pseudomonas fluorescens HK44.</title>
        <authorList>
            <person name="Chauhan A."/>
            <person name="Layton A.C."/>
            <person name="Williams D.E."/>
            <person name="Smartt A.E."/>
            <person name="Ripp S."/>
            <person name="Karpinets T.V."/>
            <person name="Brown S.D."/>
            <person name="Sayler G.S."/>
        </authorList>
    </citation>
    <scope>NUCLEOTIDE SEQUENCE [LARGE SCALE GENOMIC DNA]</scope>
    <source>
        <strain evidence="2 3">HK44</strain>
    </source>
</reference>
<gene>
    <name evidence="2" type="ORF">HK44_026570</name>
</gene>
<dbReference type="Proteomes" id="UP000022611">
    <property type="component" value="Unassembled WGS sequence"/>
</dbReference>
<accession>A0A010TDS5</accession>
<dbReference type="OrthoDB" id="5898434at2"/>
<proteinExistence type="predicted"/>
<evidence type="ECO:0000256" key="1">
    <source>
        <dbReference type="SAM" id="Coils"/>
    </source>
</evidence>
<name>A0A010TDS5_PSEFL</name>
<feature type="coiled-coil region" evidence="1">
    <location>
        <begin position="139"/>
        <end position="166"/>
    </location>
</feature>
<comment type="caution">
    <text evidence="2">The sequence shown here is derived from an EMBL/GenBank/DDBJ whole genome shotgun (WGS) entry which is preliminary data.</text>
</comment>
<keyword evidence="1" id="KW-0175">Coiled coil</keyword>
<dbReference type="PATRIC" id="fig|1042209.11.peg.1877"/>
<sequence>MSTAAYDSKNEENFETVTLALDAALKKMERDSAISANASQLAKLAGVHRNTIYHRKWPLERLKEIKAKRAQQKEDQAVTKAKSRSPEEMLEQSRIEIIYWFTQLQDARSANADLMTNVRMTAKARDHYMDEHQQCLGIINQLRSDIRKLENTILVLQDEIHQLQGGSNA</sequence>
<organism evidence="2 3">
    <name type="scientific">Pseudomonas fluorescens HK44</name>
    <dbReference type="NCBI Taxonomy" id="1042209"/>
    <lineage>
        <taxon>Bacteria</taxon>
        <taxon>Pseudomonadati</taxon>
        <taxon>Pseudomonadota</taxon>
        <taxon>Gammaproteobacteria</taxon>
        <taxon>Pseudomonadales</taxon>
        <taxon>Pseudomonadaceae</taxon>
        <taxon>Pseudomonas</taxon>
    </lineage>
</organism>
<dbReference type="HOGENOM" id="CLU_131510_0_0_6"/>
<evidence type="ECO:0000313" key="2">
    <source>
        <dbReference type="EMBL" id="EXF95367.1"/>
    </source>
</evidence>